<protein>
    <recommendedName>
        <fullName evidence="4">CCHC-type domain-containing protein</fullName>
    </recommendedName>
</protein>
<keyword evidence="7" id="KW-1185">Reference proteome</keyword>
<evidence type="ECO:0000259" key="4">
    <source>
        <dbReference type="PROSITE" id="PS50158"/>
    </source>
</evidence>
<dbReference type="SUPFAM" id="SSF57756">
    <property type="entry name" value="Retrovirus zinc finger-like domains"/>
    <property type="match status" value="1"/>
</dbReference>
<reference evidence="6" key="1">
    <citation type="submission" date="2019-10" db="EMBL/GenBank/DDBJ databases">
        <authorList>
            <consortium name="DOE Joint Genome Institute"/>
            <person name="Kuo A."/>
            <person name="Miyauchi S."/>
            <person name="Kiss E."/>
            <person name="Drula E."/>
            <person name="Kohler A."/>
            <person name="Sanchez-Garcia M."/>
            <person name="Andreopoulos B."/>
            <person name="Barry K.W."/>
            <person name="Bonito G."/>
            <person name="Buee M."/>
            <person name="Carver A."/>
            <person name="Chen C."/>
            <person name="Cichocki N."/>
            <person name="Clum A."/>
            <person name="Culley D."/>
            <person name="Crous P.W."/>
            <person name="Fauchery L."/>
            <person name="Girlanda M."/>
            <person name="Hayes R."/>
            <person name="Keri Z."/>
            <person name="LaButti K."/>
            <person name="Lipzen A."/>
            <person name="Lombard V."/>
            <person name="Magnuson J."/>
            <person name="Maillard F."/>
            <person name="Morin E."/>
            <person name="Murat C."/>
            <person name="Nolan M."/>
            <person name="Ohm R."/>
            <person name="Pangilinan J."/>
            <person name="Pereira M."/>
            <person name="Perotto S."/>
            <person name="Peter M."/>
            <person name="Riley R."/>
            <person name="Sitrit Y."/>
            <person name="Stielow B."/>
            <person name="Szollosi G."/>
            <person name="Zifcakova L."/>
            <person name="Stursova M."/>
            <person name="Spatafora J.W."/>
            <person name="Tedersoo L."/>
            <person name="Vaario L.-M."/>
            <person name="Yamada A."/>
            <person name="Yan M."/>
            <person name="Wang P."/>
            <person name="Xu J."/>
            <person name="Bruns T."/>
            <person name="Baldrian P."/>
            <person name="Vilgalys R."/>
            <person name="Henrissat B."/>
            <person name="Grigoriev I.V."/>
            <person name="Hibbett D."/>
            <person name="Nagy L.G."/>
            <person name="Martin F.M."/>
        </authorList>
    </citation>
    <scope>NUCLEOTIDE SEQUENCE</scope>
    <source>
        <strain evidence="6">Prilba</strain>
    </source>
</reference>
<feature type="compositionally biased region" description="Acidic residues" evidence="3">
    <location>
        <begin position="32"/>
        <end position="48"/>
    </location>
</feature>
<gene>
    <name evidence="6" type="ORF">DFH94DRAFT_696579</name>
    <name evidence="5" type="ORF">DFH94DRAFT_699936</name>
</gene>
<dbReference type="Pfam" id="PF00098">
    <property type="entry name" value="zf-CCHC"/>
    <property type="match status" value="1"/>
</dbReference>
<feature type="region of interest" description="Disordered" evidence="3">
    <location>
        <begin position="25"/>
        <end position="62"/>
    </location>
</feature>
<dbReference type="SMART" id="SM00343">
    <property type="entry name" value="ZnF_C2HC"/>
    <property type="match status" value="1"/>
</dbReference>
<accession>A0A9P5JZE9</accession>
<keyword evidence="2" id="KW-0479">Metal-binding</keyword>
<dbReference type="InterPro" id="IPR036875">
    <property type="entry name" value="Znf_CCHC_sf"/>
</dbReference>
<proteinExistence type="predicted"/>
<evidence type="ECO:0000256" key="1">
    <source>
        <dbReference type="ARBA" id="ARBA00022664"/>
    </source>
</evidence>
<evidence type="ECO:0000313" key="6">
    <source>
        <dbReference type="EMBL" id="KAF8471347.1"/>
    </source>
</evidence>
<keyword evidence="2" id="KW-0862">Zinc</keyword>
<name>A0A9P5JZE9_9AGAM</name>
<dbReference type="InterPro" id="IPR001878">
    <property type="entry name" value="Znf_CCHC"/>
</dbReference>
<dbReference type="Gene3D" id="4.10.60.10">
    <property type="entry name" value="Zinc finger, CCHC-type"/>
    <property type="match status" value="1"/>
</dbReference>
<dbReference type="EMBL" id="WHVB01000023">
    <property type="protein sequence ID" value="KAF8471347.1"/>
    <property type="molecule type" value="Genomic_DNA"/>
</dbReference>
<dbReference type="EMBL" id="WHVB01000111">
    <property type="protein sequence ID" value="KAF8461830.1"/>
    <property type="molecule type" value="Genomic_DNA"/>
</dbReference>
<dbReference type="GO" id="GO:0003676">
    <property type="term" value="F:nucleic acid binding"/>
    <property type="evidence" value="ECO:0007669"/>
    <property type="project" value="InterPro"/>
</dbReference>
<dbReference type="AlphaFoldDB" id="A0A9P5JZE9"/>
<evidence type="ECO:0000313" key="5">
    <source>
        <dbReference type="EMBL" id="KAF8461830.1"/>
    </source>
</evidence>
<organism evidence="6 7">
    <name type="scientific">Russula ochroleuca</name>
    <dbReference type="NCBI Taxonomy" id="152965"/>
    <lineage>
        <taxon>Eukaryota</taxon>
        <taxon>Fungi</taxon>
        <taxon>Dikarya</taxon>
        <taxon>Basidiomycota</taxon>
        <taxon>Agaricomycotina</taxon>
        <taxon>Agaricomycetes</taxon>
        <taxon>Russulales</taxon>
        <taxon>Russulaceae</taxon>
        <taxon>Russula</taxon>
    </lineage>
</organism>
<dbReference type="PROSITE" id="PS50158">
    <property type="entry name" value="ZF_CCHC"/>
    <property type="match status" value="1"/>
</dbReference>
<keyword evidence="2" id="KW-0863">Zinc-finger</keyword>
<evidence type="ECO:0000256" key="3">
    <source>
        <dbReference type="SAM" id="MobiDB-lite"/>
    </source>
</evidence>
<comment type="caution">
    <text evidence="6">The sequence shown here is derived from an EMBL/GenBank/DDBJ whole genome shotgun (WGS) entry which is preliminary data.</text>
</comment>
<evidence type="ECO:0000256" key="2">
    <source>
        <dbReference type="PROSITE-ProRule" id="PRU00047"/>
    </source>
</evidence>
<sequence>MNGLKEPEETCYKCKAPGHIARDCPEGREPVVEEEEDNTWGEVQDQDDPWSGGGAFAAADVN</sequence>
<dbReference type="GO" id="GO:0006397">
    <property type="term" value="P:mRNA processing"/>
    <property type="evidence" value="ECO:0007669"/>
    <property type="project" value="UniProtKB-KW"/>
</dbReference>
<dbReference type="Proteomes" id="UP000759537">
    <property type="component" value="Unassembled WGS sequence"/>
</dbReference>
<feature type="domain" description="CCHC-type" evidence="4">
    <location>
        <begin position="11"/>
        <end position="26"/>
    </location>
</feature>
<evidence type="ECO:0000313" key="7">
    <source>
        <dbReference type="Proteomes" id="UP000759537"/>
    </source>
</evidence>
<reference evidence="6" key="2">
    <citation type="journal article" date="2020" name="Nat. Commun.">
        <title>Large-scale genome sequencing of mycorrhizal fungi provides insights into the early evolution of symbiotic traits.</title>
        <authorList>
            <person name="Miyauchi S."/>
            <person name="Kiss E."/>
            <person name="Kuo A."/>
            <person name="Drula E."/>
            <person name="Kohler A."/>
            <person name="Sanchez-Garcia M."/>
            <person name="Morin E."/>
            <person name="Andreopoulos B."/>
            <person name="Barry K.W."/>
            <person name="Bonito G."/>
            <person name="Buee M."/>
            <person name="Carver A."/>
            <person name="Chen C."/>
            <person name="Cichocki N."/>
            <person name="Clum A."/>
            <person name="Culley D."/>
            <person name="Crous P.W."/>
            <person name="Fauchery L."/>
            <person name="Girlanda M."/>
            <person name="Hayes R.D."/>
            <person name="Keri Z."/>
            <person name="LaButti K."/>
            <person name="Lipzen A."/>
            <person name="Lombard V."/>
            <person name="Magnuson J."/>
            <person name="Maillard F."/>
            <person name="Murat C."/>
            <person name="Nolan M."/>
            <person name="Ohm R.A."/>
            <person name="Pangilinan J."/>
            <person name="Pereira M.F."/>
            <person name="Perotto S."/>
            <person name="Peter M."/>
            <person name="Pfister S."/>
            <person name="Riley R."/>
            <person name="Sitrit Y."/>
            <person name="Stielow J.B."/>
            <person name="Szollosi G."/>
            <person name="Zifcakova L."/>
            <person name="Stursova M."/>
            <person name="Spatafora J.W."/>
            <person name="Tedersoo L."/>
            <person name="Vaario L.M."/>
            <person name="Yamada A."/>
            <person name="Yan M."/>
            <person name="Wang P."/>
            <person name="Xu J."/>
            <person name="Bruns T."/>
            <person name="Baldrian P."/>
            <person name="Vilgalys R."/>
            <person name="Dunand C."/>
            <person name="Henrissat B."/>
            <person name="Grigoriev I.V."/>
            <person name="Hibbett D."/>
            <person name="Nagy L.G."/>
            <person name="Martin F.M."/>
        </authorList>
    </citation>
    <scope>NUCLEOTIDE SEQUENCE</scope>
    <source>
        <strain evidence="6">Prilba</strain>
    </source>
</reference>
<dbReference type="GO" id="GO:0008270">
    <property type="term" value="F:zinc ion binding"/>
    <property type="evidence" value="ECO:0007669"/>
    <property type="project" value="UniProtKB-KW"/>
</dbReference>
<keyword evidence="1" id="KW-0507">mRNA processing</keyword>